<proteinExistence type="predicted"/>
<dbReference type="EMBL" id="NNRL01000036">
    <property type="protein sequence ID" value="OYR24901.1"/>
    <property type="molecule type" value="Genomic_DNA"/>
</dbReference>
<name>A0A256GE50_9HYPH</name>
<dbReference type="AlphaFoldDB" id="A0A256GE50"/>
<gene>
    <name evidence="2" type="ORF">CEV33_4640</name>
</gene>
<evidence type="ECO:0000313" key="3">
    <source>
        <dbReference type="Proteomes" id="UP000216478"/>
    </source>
</evidence>
<sequence length="39" mass="4118">MQTLRSVAVACMTLILTAHALIAEEPIFDELCLGASVSV</sequence>
<keyword evidence="3" id="KW-1185">Reference proteome</keyword>
<reference evidence="2 3" key="1">
    <citation type="submission" date="2017-07" db="EMBL/GenBank/DDBJ databases">
        <title>Phylogenetic study on the rhizospheric bacterium Ochrobactrum sp. A44.</title>
        <authorList>
            <person name="Krzyzanowska D.M."/>
            <person name="Ossowicki A."/>
            <person name="Rajewska M."/>
            <person name="Maciag T."/>
            <person name="Kaczynski Z."/>
            <person name="Czerwicka M."/>
            <person name="Jafra S."/>
        </authorList>
    </citation>
    <scope>NUCLEOTIDE SEQUENCE [LARGE SCALE GENOMIC DNA]</scope>
    <source>
        <strain evidence="2 3">OgA9a</strain>
    </source>
</reference>
<feature type="signal peptide" evidence="1">
    <location>
        <begin position="1"/>
        <end position="20"/>
    </location>
</feature>
<dbReference type="Proteomes" id="UP000216478">
    <property type="component" value="Unassembled WGS sequence"/>
</dbReference>
<organism evidence="2 3">
    <name type="scientific">Brucella grignonensis</name>
    <dbReference type="NCBI Taxonomy" id="94627"/>
    <lineage>
        <taxon>Bacteria</taxon>
        <taxon>Pseudomonadati</taxon>
        <taxon>Pseudomonadota</taxon>
        <taxon>Alphaproteobacteria</taxon>
        <taxon>Hyphomicrobiales</taxon>
        <taxon>Brucellaceae</taxon>
        <taxon>Brucella/Ochrobactrum group</taxon>
        <taxon>Brucella</taxon>
    </lineage>
</organism>
<accession>A0A256GE50</accession>
<comment type="caution">
    <text evidence="2">The sequence shown here is derived from an EMBL/GenBank/DDBJ whole genome shotgun (WGS) entry which is preliminary data.</text>
</comment>
<keyword evidence="1" id="KW-0732">Signal</keyword>
<protein>
    <submittedName>
        <fullName evidence="2">Uncharacterized protein</fullName>
    </submittedName>
</protein>
<evidence type="ECO:0000256" key="1">
    <source>
        <dbReference type="SAM" id="SignalP"/>
    </source>
</evidence>
<feature type="chain" id="PRO_5012242738" evidence="1">
    <location>
        <begin position="21"/>
        <end position="39"/>
    </location>
</feature>
<evidence type="ECO:0000313" key="2">
    <source>
        <dbReference type="EMBL" id="OYR24901.1"/>
    </source>
</evidence>